<name>A0A2R5GP07_9STRA</name>
<dbReference type="SUPFAM" id="SSF51556">
    <property type="entry name" value="Metallo-dependent hydrolases"/>
    <property type="match status" value="1"/>
</dbReference>
<protein>
    <submittedName>
        <fullName evidence="4">Isoamyl acetate-hydrolyzing esterase</fullName>
    </submittedName>
</protein>
<comment type="caution">
    <text evidence="4">The sequence shown here is derived from an EMBL/GenBank/DDBJ whole genome shotgun (WGS) entry which is preliminary data.</text>
</comment>
<feature type="domain" description="SGNH hydrolase-type esterase" evidence="3">
    <location>
        <begin position="6"/>
        <end position="199"/>
    </location>
</feature>
<keyword evidence="5" id="KW-1185">Reference proteome</keyword>
<dbReference type="InterPro" id="IPR032466">
    <property type="entry name" value="Metal_Hydrolase"/>
</dbReference>
<dbReference type="InterPro" id="IPR013108">
    <property type="entry name" value="Amidohydro_3"/>
</dbReference>
<evidence type="ECO:0000259" key="2">
    <source>
        <dbReference type="Pfam" id="PF07969"/>
    </source>
</evidence>
<dbReference type="InterPro" id="IPR033932">
    <property type="entry name" value="YtcJ-like"/>
</dbReference>
<accession>A0A2R5GP07</accession>
<feature type="region of interest" description="Disordered" evidence="1">
    <location>
        <begin position="581"/>
        <end position="606"/>
    </location>
</feature>
<dbReference type="InterPro" id="IPR036514">
    <property type="entry name" value="SGNH_hydro_sf"/>
</dbReference>
<dbReference type="Proteomes" id="UP000241890">
    <property type="component" value="Unassembled WGS sequence"/>
</dbReference>
<dbReference type="OrthoDB" id="3501663at2759"/>
<dbReference type="InParanoid" id="A0A2R5GP07"/>
<evidence type="ECO:0000256" key="1">
    <source>
        <dbReference type="SAM" id="MobiDB-lite"/>
    </source>
</evidence>
<gene>
    <name evidence="4" type="ORF">FCC1311_088372</name>
</gene>
<dbReference type="Gene3D" id="3.20.20.140">
    <property type="entry name" value="Metal-dependent hydrolases"/>
    <property type="match status" value="1"/>
</dbReference>
<feature type="domain" description="Amidohydrolase 3" evidence="2">
    <location>
        <begin position="342"/>
        <end position="828"/>
    </location>
</feature>
<dbReference type="SUPFAM" id="SSF51338">
    <property type="entry name" value="Composite domain of metallo-dependent hydrolases"/>
    <property type="match status" value="1"/>
</dbReference>
<proteinExistence type="predicted"/>
<dbReference type="EMBL" id="BEYU01000125">
    <property type="protein sequence ID" value="GBG32612.1"/>
    <property type="molecule type" value="Genomic_DNA"/>
</dbReference>
<dbReference type="InterPro" id="IPR013830">
    <property type="entry name" value="SGNH_hydro"/>
</dbReference>
<dbReference type="AlphaFoldDB" id="A0A2R5GP07"/>
<dbReference type="Gene3D" id="3.10.310.70">
    <property type="match status" value="1"/>
</dbReference>
<evidence type="ECO:0000313" key="4">
    <source>
        <dbReference type="EMBL" id="GBG32612.1"/>
    </source>
</evidence>
<dbReference type="Gene3D" id="3.40.50.1110">
    <property type="entry name" value="SGNH hydrolase"/>
    <property type="match status" value="1"/>
</dbReference>
<feature type="region of interest" description="Disordered" evidence="1">
    <location>
        <begin position="223"/>
        <end position="265"/>
    </location>
</feature>
<dbReference type="PANTHER" id="PTHR22642:SF2">
    <property type="entry name" value="PROTEIN LONG AFTER FAR-RED 3"/>
    <property type="match status" value="1"/>
</dbReference>
<dbReference type="SUPFAM" id="SSF52266">
    <property type="entry name" value="SGNH hydrolase"/>
    <property type="match status" value="1"/>
</dbReference>
<dbReference type="InterPro" id="IPR011059">
    <property type="entry name" value="Metal-dep_hydrolase_composite"/>
</dbReference>
<dbReference type="Pfam" id="PF07969">
    <property type="entry name" value="Amidohydro_3"/>
    <property type="match status" value="1"/>
</dbReference>
<organism evidence="4 5">
    <name type="scientific">Hondaea fermentalgiana</name>
    <dbReference type="NCBI Taxonomy" id="2315210"/>
    <lineage>
        <taxon>Eukaryota</taxon>
        <taxon>Sar</taxon>
        <taxon>Stramenopiles</taxon>
        <taxon>Bigyra</taxon>
        <taxon>Labyrinthulomycetes</taxon>
        <taxon>Thraustochytrida</taxon>
        <taxon>Thraustochytriidae</taxon>
        <taxon>Hondaea</taxon>
    </lineage>
</organism>
<dbReference type="Pfam" id="PF13472">
    <property type="entry name" value="Lipase_GDSL_2"/>
    <property type="match status" value="1"/>
</dbReference>
<dbReference type="Gene3D" id="2.30.40.10">
    <property type="entry name" value="Urease, subunit C, domain 1"/>
    <property type="match status" value="1"/>
</dbReference>
<reference evidence="4 5" key="1">
    <citation type="submission" date="2017-12" db="EMBL/GenBank/DDBJ databases">
        <title>Sequencing, de novo assembly and annotation of complete genome of a new Thraustochytrid species, strain FCC1311.</title>
        <authorList>
            <person name="Sedici K."/>
            <person name="Godart F."/>
            <person name="Aiese Cigliano R."/>
            <person name="Sanseverino W."/>
            <person name="Barakat M."/>
            <person name="Ortet P."/>
            <person name="Marechal E."/>
            <person name="Cagnac O."/>
            <person name="Amato A."/>
        </authorList>
    </citation>
    <scope>NUCLEOTIDE SEQUENCE [LARGE SCALE GENOMIC DNA]</scope>
</reference>
<evidence type="ECO:0000259" key="3">
    <source>
        <dbReference type="Pfam" id="PF13472"/>
    </source>
</evidence>
<dbReference type="GO" id="GO:0016810">
    <property type="term" value="F:hydrolase activity, acting on carbon-nitrogen (but not peptide) bonds"/>
    <property type="evidence" value="ECO:0007669"/>
    <property type="project" value="InterPro"/>
</dbReference>
<feature type="compositionally biased region" description="Basic and acidic residues" evidence="1">
    <location>
        <begin position="238"/>
        <end position="258"/>
    </location>
</feature>
<sequence>MKRVAVVGDSLTSRGLAEAGGWCGLVATAFAGRADVVARGFSGYSSRWLLAALGSLLGEDLGPVRKEGELVVVWAGANDAVLNTTGKRQFVPVDEYCENLRIIVKTFQERGADVVVMNPPPIDEAMRLEHQRQKYGAKATGQLERTYANTRVYAEACRATFAEDASVVFVDIFSALDAKQDPRGLLIDGLHLSSQGQRVVYEVFMQALRDHLPRWSPKALQGPFLSHEKVPTHPARLRAQEKRPGSEQGEKDVDDGSKGKSGGGSLAAAASALSRYLPSASPLFRAQSEPVRILRNARFWSWELNDFAPRGQELVLRGNKIVALRADSSDDAGDDENSIIHDLGGGFVLPGLADAHIHVYQLGETKRNLDLLGCASIDELKQRLAAFVKKNPDREWVVGTGWDHERMGRLPTRQDLDDVVPEGTKVVLWRVCLHILVANTAALEASHISITNPAPVPGGEIDTDPSTGAATGILRENAVKAVVAHVVEKNPAVIAKSITQGLQECLRFGLTGVQTNDEGTLDVYRALDRDGKLPIRVQLTPQHGEVNGPWSSSSGMLAIDRVKLFADGALGANTAALRNLDAGSQQTRTEGATAKEGTDSSTKKNADDSYRGILVHDQAELDRMVAEAHAQNLRVEAHAIGDYAAECMLRAFRSAGLTFRDRPVLTHCQILGADLVAQMASGGVIANVQPTFVPTDASWINERVDGEQLKYSYAWKTLLNAGVQVSGSSDAPVECCAPLLGMYDAIYRPSSHDRAQADSFHENESLSFAQALHLYTLGANFAARRERTRGRIEVGFAADLTVVSENIAADPKCLLSAQVTQVFVAGEPRLDAAAVPGPAVNTVLHRSGPYMEGKNGRFRDHLTCGCHHHHGKIPY</sequence>
<dbReference type="PANTHER" id="PTHR22642">
    <property type="entry name" value="IMIDAZOLONEPROPIONASE"/>
    <property type="match status" value="1"/>
</dbReference>
<feature type="compositionally biased region" description="Basic and acidic residues" evidence="1">
    <location>
        <begin position="596"/>
        <end position="606"/>
    </location>
</feature>
<dbReference type="CDD" id="cd01300">
    <property type="entry name" value="YtcJ_like"/>
    <property type="match status" value="1"/>
</dbReference>
<evidence type="ECO:0000313" key="5">
    <source>
        <dbReference type="Proteomes" id="UP000241890"/>
    </source>
</evidence>